<evidence type="ECO:0000259" key="5">
    <source>
        <dbReference type="Pfam" id="PF13407"/>
    </source>
</evidence>
<dbReference type="PROSITE" id="PS51257">
    <property type="entry name" value="PROKAR_LIPOPROTEIN"/>
    <property type="match status" value="1"/>
</dbReference>
<keyword evidence="7" id="KW-1185">Reference proteome</keyword>
<evidence type="ECO:0000256" key="2">
    <source>
        <dbReference type="ARBA" id="ARBA00007639"/>
    </source>
</evidence>
<feature type="signal peptide" evidence="4">
    <location>
        <begin position="1"/>
        <end position="18"/>
    </location>
</feature>
<accession>A0ABY4E670</accession>
<evidence type="ECO:0000256" key="1">
    <source>
        <dbReference type="ARBA" id="ARBA00004196"/>
    </source>
</evidence>
<dbReference type="PANTHER" id="PTHR46847:SF1">
    <property type="entry name" value="D-ALLOSE-BINDING PERIPLASMIC PROTEIN-RELATED"/>
    <property type="match status" value="1"/>
</dbReference>
<keyword evidence="3 4" id="KW-0732">Signal</keyword>
<protein>
    <submittedName>
        <fullName evidence="6">Ribose ABC transporter substrate-binding protein RbsB</fullName>
    </submittedName>
</protein>
<feature type="chain" id="PRO_5046957896" evidence="4">
    <location>
        <begin position="19"/>
        <end position="318"/>
    </location>
</feature>
<name>A0ABY4E670_9NEIS</name>
<evidence type="ECO:0000256" key="4">
    <source>
        <dbReference type="SAM" id="SignalP"/>
    </source>
</evidence>
<dbReference type="CDD" id="cd06323">
    <property type="entry name" value="PBP1_ribose_binding"/>
    <property type="match status" value="1"/>
</dbReference>
<dbReference type="Gene3D" id="3.40.50.2300">
    <property type="match status" value="2"/>
</dbReference>
<organism evidence="6 7">
    <name type="scientific">Vitreoscilla massiliensis</name>
    <dbReference type="NCBI Taxonomy" id="1689272"/>
    <lineage>
        <taxon>Bacteria</taxon>
        <taxon>Pseudomonadati</taxon>
        <taxon>Pseudomonadota</taxon>
        <taxon>Betaproteobacteria</taxon>
        <taxon>Neisseriales</taxon>
        <taxon>Neisseriaceae</taxon>
        <taxon>Vitreoscilla</taxon>
    </lineage>
</organism>
<evidence type="ECO:0000313" key="7">
    <source>
        <dbReference type="Proteomes" id="UP000832011"/>
    </source>
</evidence>
<dbReference type="SUPFAM" id="SSF53822">
    <property type="entry name" value="Periplasmic binding protein-like I"/>
    <property type="match status" value="1"/>
</dbReference>
<dbReference type="RefSeq" id="WP_058305372.1">
    <property type="nucleotide sequence ID" value="NZ_CABKVG010000006.1"/>
</dbReference>
<dbReference type="Proteomes" id="UP000832011">
    <property type="component" value="Chromosome"/>
</dbReference>
<gene>
    <name evidence="6" type="primary">rbsB</name>
    <name evidence="6" type="ORF">LVJ82_07765</name>
</gene>
<dbReference type="PANTHER" id="PTHR46847">
    <property type="entry name" value="D-ALLOSE-BINDING PERIPLASMIC PROTEIN-RELATED"/>
    <property type="match status" value="1"/>
</dbReference>
<sequence>MKKLFTSVLAMLALFWLAACTLENGASSNSNAASGASSDAKPTAVTGDKTIGLSISTLNNPFFVTLNDAAKAKADSLQAKLTVVDAQNDASKQAADVEDLIQQGVKLIIINPVDSAAVASAIESANKAGIPVITVDRSAGGGKVISHIASDNIAGGKLAGEYMLKSIAAGSDVAMLEGVAGSSAAIERGEGFTKAVEGKVKIVASQTADFDRSKGLSVMENILQANPNIKAVFAQNDEMALGALEAIAAAKKDIMVIGFDATADAVAKVKAGKLAATVEQQPKLIGEQAIDAAVKYLSGEQIPASIPVELKLVTKDAQ</sequence>
<dbReference type="Pfam" id="PF13407">
    <property type="entry name" value="Peripla_BP_4"/>
    <property type="match status" value="1"/>
</dbReference>
<dbReference type="InterPro" id="IPR025997">
    <property type="entry name" value="SBP_2_dom"/>
</dbReference>
<dbReference type="InterPro" id="IPR028082">
    <property type="entry name" value="Peripla_BP_I"/>
</dbReference>
<feature type="domain" description="Periplasmic binding protein" evidence="5">
    <location>
        <begin position="51"/>
        <end position="301"/>
    </location>
</feature>
<comment type="subcellular location">
    <subcellularLocation>
        <location evidence="1">Cell envelope</location>
    </subcellularLocation>
</comment>
<reference evidence="6 7" key="1">
    <citation type="journal article" date="2022" name="Res Sq">
        <title>Evolution of multicellular longitudinally dividing oral cavity symbionts (Neisseriaceae).</title>
        <authorList>
            <person name="Nyongesa S."/>
            <person name="Weber P."/>
            <person name="Bernet E."/>
            <person name="Pullido F."/>
            <person name="Nieckarz M."/>
            <person name="Delaby M."/>
            <person name="Nieves C."/>
            <person name="Viehboeck T."/>
            <person name="Krause N."/>
            <person name="Rivera-Millot A."/>
            <person name="Nakamura A."/>
            <person name="Vischer N."/>
            <person name="VanNieuwenhze M."/>
            <person name="Brun Y."/>
            <person name="Cava F."/>
            <person name="Bulgheresi S."/>
            <person name="Veyrier F."/>
        </authorList>
    </citation>
    <scope>NUCLEOTIDE SEQUENCE [LARGE SCALE GENOMIC DNA]</scope>
    <source>
        <strain evidence="6 7">SN4</strain>
    </source>
</reference>
<proteinExistence type="inferred from homology"/>
<evidence type="ECO:0000256" key="3">
    <source>
        <dbReference type="ARBA" id="ARBA00022729"/>
    </source>
</evidence>
<evidence type="ECO:0000313" key="6">
    <source>
        <dbReference type="EMBL" id="UOO90846.1"/>
    </source>
</evidence>
<dbReference type="EMBL" id="CP091511">
    <property type="protein sequence ID" value="UOO90846.1"/>
    <property type="molecule type" value="Genomic_DNA"/>
</dbReference>
<dbReference type="NCBIfam" id="NF007936">
    <property type="entry name" value="PRK10653.1"/>
    <property type="match status" value="1"/>
</dbReference>
<comment type="similarity">
    <text evidence="2">Belongs to the bacterial solute-binding protein 2 family.</text>
</comment>